<feature type="compositionally biased region" description="Basic and acidic residues" evidence="1">
    <location>
        <begin position="1612"/>
        <end position="1629"/>
    </location>
</feature>
<name>A0A9P8VE17_9PEZI</name>
<evidence type="ECO:0000256" key="1">
    <source>
        <dbReference type="SAM" id="MobiDB-lite"/>
    </source>
</evidence>
<dbReference type="PANTHER" id="PTHR46689:SF1">
    <property type="entry name" value="PHOD-LIKE PHOSPHATASE DOMAIN-CONTAINING PROTEIN"/>
    <property type="match status" value="1"/>
</dbReference>
<dbReference type="PANTHER" id="PTHR46689">
    <property type="entry name" value="MEMBRANE PROTEIN, PUTATIVE-RELATED"/>
    <property type="match status" value="1"/>
</dbReference>
<feature type="compositionally biased region" description="Gly residues" evidence="1">
    <location>
        <begin position="1420"/>
        <end position="1431"/>
    </location>
</feature>
<dbReference type="EMBL" id="JAGSXJ010000010">
    <property type="protein sequence ID" value="KAH6687842.1"/>
    <property type="molecule type" value="Genomic_DNA"/>
</dbReference>
<feature type="compositionally biased region" description="Low complexity" evidence="1">
    <location>
        <begin position="37"/>
        <end position="60"/>
    </location>
</feature>
<feature type="domain" description="PhoD-like phosphatase" evidence="2">
    <location>
        <begin position="1137"/>
        <end position="1296"/>
    </location>
</feature>
<sequence>MTTPYWGSLPKGSSDSRQPVSRHPPTAMDPSGSSQPQQRSNRTSVQTTRTTNTEAPTESTMSPFVSPTASSFAGQGLAPRPPSYPYDAGQHADFAERRQRRRSRKNEELDPRADAPAPPIAPDVPKAPPSSYRDPYAGAAPGYGPPRGARQGNPDDYYHQEAQQARRRSSQGPTVTLNGPESADPASAQPKKASVARRVSTNDRSPLQKLEVRLDTLSKEEKRARAEAAERKARERAANTNPDLLQPPGNPPRQRAQPPPPQNPPVQSAQQQVRFTERRPSFEEGDDSGRRGVIAPQAAAVQRTTSRGQRGQPAQAPVNNDRRYFSEPQQQPRATGGAAPPPEHDQGVPQRNLSFRERAVKNDLKLPVANSVTFSDDSPQATPPVSTAAPTKSGFSLTRSGSNKLRKEPPGDPWYSRRMEMEKKHGQNDSPNNSMGNTTAVVGGASAAPQRSTSFRDKPLPAEPYTRANDTRPGEPYQEDPSRGHIPSKAAKVMGFGGVQRRATAPTSRSNSYDEYNEPRRPNQQQSRNLGPVAGGVAAAAAVQAATRPDPKTQQGPDDYSSDEEQPIPDRGSHMVYARKGEQIGPGRGLYLPPQYLEEWKKASIGLLSGDLLDLSDEPTTQQDNSTPWWEGGGSRRRSSATSRPHDGEFDGATDAPTQFKPALSLKCGPLLRYSGIRQDKANPRTRILADRDVWRGSVMIVTQDSESSYDIIPTLRLFAQPLELLPPPPQEISGDNQLPPEYVDPIAGLPKLGRRGETLYVRPVEHLEEAKDLSKNETDDGLFERVRSSAEYNGRQTTGERPGSFAGRRMRSPIDGEKLSKYKDVRGFRLHAERGYTFWRFNIEVELGERQQRIAYRINRGPAMGFWVPARSQSMNIMFHSCNGFSMSVNPDELSGPDPMWRDVLNTHQTQPFHVMLGGGDQVYNDCLIGQSKLFNEWLEIRNPFHKRKALFTPTMQDELETLYLERYCMWFSQGLFGLANSQIPMVNMWDDHDISDGYGSYPHLEQNCPAFSGLGSVAFKYYMLFQHQSLPTETEDDEPSWLLSQKPGPYIRELSRSLYMSMGAKVSLLAVDARTERTEVDVIAEDTWKLIMDRCYDEIKAGTTEHLLVLLGVPIAYPRLVWLENILTSRLMDPVKAMGKLGFLGNALNKIDGGVEVMDDLNDHWTARNHKKERSYVIEDLQDLAADKSVRITILSGDVHLAAVGQFYANPKLGLPKHKDFRYMPNVISSAIANTPPPNLLADVLNKRNKIHHFDDNTEESMIPLFHQGVDGKPRNNKHLLPHRNWCAIRTWTPGTTPPPTPPIPGYDGAQGAPVSQKQGGGIMRRLSKRRPDTSHPDTSRLDTSRPEPDRGRDSRPPVSGEGRFGGLIRRLSSRRRQDPEDSQRPPAPPLTRTMSLNRADFGPRNFFSRKASKGRNDGGINGNWGGSESGDEEEYYDAYDEPRSPPTPPHDGRMRLRGGSGRPPYEEFTPGDEDYFTTRAPPRAPQQRQPQKQLQQNYPQGSQQGYQDTPPEPPAPIIKPFHRTPTGLSVKQLKKGGDKFNVDLEGGLDITLNVEVNPRDPAGITVPYRLLVPRLFWDDATESAALQQPAPSGFKRFLSFKKKQGPPHGRGEEPHHEPASQERADGGEGWDESPGEVPNAWAPRHQLPPQQQQQWQPASQQQRQPVAQQQQQQQQHQQHARQQSLSTRAPETQARSQQQQAPQRYHQPQNSAPYPQKQAAQAAPPAGRDTRYYDDEDYDSAEDDAQYQTYGRR</sequence>
<proteinExistence type="predicted"/>
<feature type="compositionally biased region" description="Low complexity" evidence="1">
    <location>
        <begin position="135"/>
        <end position="150"/>
    </location>
</feature>
<dbReference type="GO" id="GO:0016020">
    <property type="term" value="C:membrane"/>
    <property type="evidence" value="ECO:0007669"/>
    <property type="project" value="TreeGrafter"/>
</dbReference>
<feature type="compositionally biased region" description="Basic and acidic residues" evidence="1">
    <location>
        <begin position="405"/>
        <end position="427"/>
    </location>
</feature>
<feature type="compositionally biased region" description="Pro residues" evidence="1">
    <location>
        <begin position="1298"/>
        <end position="1307"/>
    </location>
</feature>
<dbReference type="InterPro" id="IPR018946">
    <property type="entry name" value="PhoD-like_MPP"/>
</dbReference>
<feature type="compositionally biased region" description="Basic and acidic residues" evidence="1">
    <location>
        <begin position="1332"/>
        <end position="1358"/>
    </location>
</feature>
<feature type="compositionally biased region" description="Polar residues" evidence="1">
    <location>
        <begin position="370"/>
        <end position="403"/>
    </location>
</feature>
<evidence type="ECO:0000313" key="4">
    <source>
        <dbReference type="Proteomes" id="UP000770015"/>
    </source>
</evidence>
<organism evidence="3 4">
    <name type="scientific">Plectosphaerella plurivora</name>
    <dbReference type="NCBI Taxonomy" id="936078"/>
    <lineage>
        <taxon>Eukaryota</taxon>
        <taxon>Fungi</taxon>
        <taxon>Dikarya</taxon>
        <taxon>Ascomycota</taxon>
        <taxon>Pezizomycotina</taxon>
        <taxon>Sordariomycetes</taxon>
        <taxon>Hypocreomycetidae</taxon>
        <taxon>Glomerellales</taxon>
        <taxon>Plectosphaerellaceae</taxon>
        <taxon>Plectosphaerella</taxon>
    </lineage>
</organism>
<feature type="region of interest" description="Disordered" evidence="1">
    <location>
        <begin position="616"/>
        <end position="658"/>
    </location>
</feature>
<gene>
    <name evidence="3" type="ORF">F5X68DRAFT_6871</name>
</gene>
<dbReference type="OrthoDB" id="9999821at2759"/>
<feature type="compositionally biased region" description="Low complexity" evidence="1">
    <location>
        <begin position="1696"/>
        <end position="1729"/>
    </location>
</feature>
<feature type="compositionally biased region" description="Polar residues" evidence="1">
    <location>
        <begin position="1"/>
        <end position="19"/>
    </location>
</feature>
<accession>A0A9P8VE17</accession>
<feature type="compositionally biased region" description="Pro residues" evidence="1">
    <location>
        <begin position="116"/>
        <end position="128"/>
    </location>
</feature>
<dbReference type="InterPro" id="IPR043904">
    <property type="entry name" value="PhoD_2-like"/>
</dbReference>
<feature type="region of interest" description="Disordered" evidence="1">
    <location>
        <begin position="1602"/>
        <end position="1756"/>
    </location>
</feature>
<feature type="compositionally biased region" description="Low complexity" evidence="1">
    <location>
        <begin position="1646"/>
        <end position="1686"/>
    </location>
</feature>
<evidence type="ECO:0000259" key="2">
    <source>
        <dbReference type="Pfam" id="PF19050"/>
    </source>
</evidence>
<keyword evidence="4" id="KW-1185">Reference proteome</keyword>
<feature type="compositionally biased region" description="Basic and acidic residues" evidence="1">
    <location>
        <begin position="275"/>
        <end position="290"/>
    </location>
</feature>
<feature type="compositionally biased region" description="Basic and acidic residues" evidence="1">
    <location>
        <begin position="210"/>
        <end position="237"/>
    </location>
</feature>
<feature type="compositionally biased region" description="Acidic residues" evidence="1">
    <location>
        <begin position="1432"/>
        <end position="1442"/>
    </location>
</feature>
<feature type="domain" description="PhoD-like phosphatase" evidence="2">
    <location>
        <begin position="871"/>
        <end position="1129"/>
    </location>
</feature>
<feature type="compositionally biased region" description="Polar residues" evidence="1">
    <location>
        <begin position="61"/>
        <end position="73"/>
    </location>
</feature>
<feature type="region of interest" description="Disordered" evidence="1">
    <location>
        <begin position="1294"/>
        <end position="1526"/>
    </location>
</feature>
<feature type="compositionally biased region" description="Polar residues" evidence="1">
    <location>
        <begin position="618"/>
        <end position="628"/>
    </location>
</feature>
<dbReference type="Proteomes" id="UP000770015">
    <property type="component" value="Unassembled WGS sequence"/>
</dbReference>
<feature type="compositionally biased region" description="Polar residues" evidence="1">
    <location>
        <begin position="428"/>
        <end position="440"/>
    </location>
</feature>
<dbReference type="CDD" id="cd07389">
    <property type="entry name" value="MPP_PhoD"/>
    <property type="match status" value="1"/>
</dbReference>
<reference evidence="3" key="1">
    <citation type="journal article" date="2021" name="Nat. Commun.">
        <title>Genetic determinants of endophytism in the Arabidopsis root mycobiome.</title>
        <authorList>
            <person name="Mesny F."/>
            <person name="Miyauchi S."/>
            <person name="Thiergart T."/>
            <person name="Pickel B."/>
            <person name="Atanasova L."/>
            <person name="Karlsson M."/>
            <person name="Huettel B."/>
            <person name="Barry K.W."/>
            <person name="Haridas S."/>
            <person name="Chen C."/>
            <person name="Bauer D."/>
            <person name="Andreopoulos W."/>
            <person name="Pangilinan J."/>
            <person name="LaButti K."/>
            <person name="Riley R."/>
            <person name="Lipzen A."/>
            <person name="Clum A."/>
            <person name="Drula E."/>
            <person name="Henrissat B."/>
            <person name="Kohler A."/>
            <person name="Grigoriev I.V."/>
            <person name="Martin F.M."/>
            <person name="Hacquard S."/>
        </authorList>
    </citation>
    <scope>NUCLEOTIDE SEQUENCE</scope>
    <source>
        <strain evidence="3">MPI-SDFR-AT-0117</strain>
    </source>
</reference>
<protein>
    <recommendedName>
        <fullName evidence="2">PhoD-like phosphatase domain-containing protein</fullName>
    </recommendedName>
</protein>
<feature type="compositionally biased region" description="Polar residues" evidence="1">
    <location>
        <begin position="505"/>
        <end position="514"/>
    </location>
</feature>
<feature type="region of interest" description="Disordered" evidence="1">
    <location>
        <begin position="792"/>
        <end position="812"/>
    </location>
</feature>
<feature type="region of interest" description="Disordered" evidence="1">
    <location>
        <begin position="1"/>
        <end position="571"/>
    </location>
</feature>
<feature type="compositionally biased region" description="Acidic residues" evidence="1">
    <location>
        <begin position="1737"/>
        <end position="1748"/>
    </location>
</feature>
<feature type="compositionally biased region" description="Basic and acidic residues" evidence="1">
    <location>
        <begin position="354"/>
        <end position="364"/>
    </location>
</feature>
<dbReference type="Pfam" id="PF19050">
    <property type="entry name" value="PhoD_2"/>
    <property type="match status" value="2"/>
</dbReference>
<evidence type="ECO:0000313" key="3">
    <source>
        <dbReference type="EMBL" id="KAH6687842.1"/>
    </source>
</evidence>
<comment type="caution">
    <text evidence="3">The sequence shown here is derived from an EMBL/GenBank/DDBJ whole genome shotgun (WGS) entry which is preliminary data.</text>
</comment>
<dbReference type="Gene3D" id="3.60.21.70">
    <property type="entry name" value="PhoD-like phosphatase"/>
    <property type="match status" value="1"/>
</dbReference>
<dbReference type="InterPro" id="IPR038607">
    <property type="entry name" value="PhoD-like_sf"/>
</dbReference>
<feature type="compositionally biased region" description="Low complexity" evidence="1">
    <location>
        <begin position="1482"/>
        <end position="1503"/>
    </location>
</feature>
<feature type="compositionally biased region" description="Low complexity" evidence="1">
    <location>
        <begin position="531"/>
        <end position="546"/>
    </location>
</feature>